<sequence length="63" mass="6779">MAPSLKAVFYPAAQSVVTSQNPIGKSYVTSGQRLPDPGGRPSSAFEGFHIYYFSNVESEPIAQ</sequence>
<dbReference type="AlphaFoldDB" id="A0AAW6XXM4"/>
<protein>
    <submittedName>
        <fullName evidence="1">Uncharacterized protein</fullName>
    </submittedName>
</protein>
<dbReference type="EMBL" id="JASOIH010000630">
    <property type="protein sequence ID" value="MDK6900858.1"/>
    <property type="molecule type" value="Genomic_DNA"/>
</dbReference>
<evidence type="ECO:0000313" key="1">
    <source>
        <dbReference type="EMBL" id="MDK6900858.1"/>
    </source>
</evidence>
<evidence type="ECO:0000313" key="2">
    <source>
        <dbReference type="Proteomes" id="UP001230629"/>
    </source>
</evidence>
<accession>A0AAW6XXM4</accession>
<reference evidence="1" key="1">
    <citation type="submission" date="2023-05" db="EMBL/GenBank/DDBJ databases">
        <title>Cataloging the Phylogenetic Diversity of Human Bladder Bacteria.</title>
        <authorList>
            <person name="Du J."/>
        </authorList>
    </citation>
    <scope>NUCLEOTIDE SEQUENCE</scope>
    <source>
        <strain evidence="1">UMB8703</strain>
    </source>
</reference>
<gene>
    <name evidence="1" type="ORF">QP229_12955</name>
</gene>
<feature type="non-terminal residue" evidence="1">
    <location>
        <position position="63"/>
    </location>
</feature>
<comment type="caution">
    <text evidence="1">The sequence shown here is derived from an EMBL/GenBank/DDBJ whole genome shotgun (WGS) entry which is preliminary data.</text>
</comment>
<name>A0AAW6XXM4_STRAG</name>
<organism evidence="1 2">
    <name type="scientific">Streptococcus agalactiae</name>
    <dbReference type="NCBI Taxonomy" id="1311"/>
    <lineage>
        <taxon>Bacteria</taxon>
        <taxon>Bacillati</taxon>
        <taxon>Bacillota</taxon>
        <taxon>Bacilli</taxon>
        <taxon>Lactobacillales</taxon>
        <taxon>Streptococcaceae</taxon>
        <taxon>Streptococcus</taxon>
    </lineage>
</organism>
<proteinExistence type="predicted"/>
<dbReference type="Proteomes" id="UP001230629">
    <property type="component" value="Unassembled WGS sequence"/>
</dbReference>